<name>A0ABP6VC93_9PSEU</name>
<proteinExistence type="inferred from homology"/>
<dbReference type="PANTHER" id="PTHR10803">
    <property type="entry name" value="ARSENICAL PUMP-DRIVING ATPASE ARSENITE-TRANSLOCATING ATPASE"/>
    <property type="match status" value="1"/>
</dbReference>
<keyword evidence="5" id="KW-1185">Reference proteome</keyword>
<dbReference type="InterPro" id="IPR008978">
    <property type="entry name" value="HSP20-like_chaperone"/>
</dbReference>
<dbReference type="InterPro" id="IPR016300">
    <property type="entry name" value="ATPase_ArsA/GET3"/>
</dbReference>
<dbReference type="Proteomes" id="UP001500689">
    <property type="component" value="Unassembled WGS sequence"/>
</dbReference>
<comment type="similarity">
    <text evidence="1">Belongs to the arsA ATPase family.</text>
</comment>
<dbReference type="Pfam" id="PF02374">
    <property type="entry name" value="ArsA_ATPase"/>
    <property type="match status" value="1"/>
</dbReference>
<accession>A0ABP6VC93</accession>
<dbReference type="NCBIfam" id="TIGR00345">
    <property type="entry name" value="GET3_arsA_TRC40"/>
    <property type="match status" value="1"/>
</dbReference>
<gene>
    <name evidence="4" type="ORF">GCM10022222_11540</name>
</gene>
<evidence type="ECO:0000259" key="3">
    <source>
        <dbReference type="Pfam" id="PF17886"/>
    </source>
</evidence>
<protein>
    <submittedName>
        <fullName evidence="4">ArsA family ATPase</fullName>
    </submittedName>
</protein>
<dbReference type="InterPro" id="IPR040612">
    <property type="entry name" value="ArsA_HSP20-like"/>
</dbReference>
<dbReference type="PANTHER" id="PTHR10803:SF3">
    <property type="entry name" value="ATPASE GET3"/>
    <property type="match status" value="1"/>
</dbReference>
<dbReference type="Pfam" id="PF17886">
    <property type="entry name" value="ArsA_HSP20"/>
    <property type="match status" value="1"/>
</dbReference>
<dbReference type="CDD" id="cd02035">
    <property type="entry name" value="ArsA"/>
    <property type="match status" value="1"/>
</dbReference>
<sequence length="387" mass="40961">MRILLFTGKGGVGKTTLAAATALALAGRGRKTLVVSTDPAHSLGDAFGSPLGTEPSEVDVRGDGTAAGLWAAQVDSRSLADRTWYELRGELRAVLSGAGLDLLDAEELTVLPGVDELLALGEVRRLATQGPWDTVVVDCGPTAETLRLLALPEAVSGYLTRGYGGRRRRIADSVRRLGAHLDALRELLTDPGVTTVRLVLTPERVVVAEARRTLTSLALRGIAVDGLIVNRLMPAPGFWRGSAANWLRTRRAQQDAVLGELVTVGLGPGEPARVEHRASEPVGPAALRQLARELYGSRDPLSGNGKPVTPLLRVQAVDDGFRLRVAIPLEHGSTVDLARVDDDLAITVDGFRRLVALPETLRPCRITGAESDADGLVVSLAGDRGHG</sequence>
<evidence type="ECO:0000259" key="2">
    <source>
        <dbReference type="Pfam" id="PF02374"/>
    </source>
</evidence>
<organism evidence="4 5">
    <name type="scientific">Amycolatopsis ultiminotia</name>
    <dbReference type="NCBI Taxonomy" id="543629"/>
    <lineage>
        <taxon>Bacteria</taxon>
        <taxon>Bacillati</taxon>
        <taxon>Actinomycetota</taxon>
        <taxon>Actinomycetes</taxon>
        <taxon>Pseudonocardiales</taxon>
        <taxon>Pseudonocardiaceae</taxon>
        <taxon>Amycolatopsis</taxon>
    </lineage>
</organism>
<dbReference type="RefSeq" id="WP_344856059.1">
    <property type="nucleotide sequence ID" value="NZ_BAAAZN010000002.1"/>
</dbReference>
<feature type="domain" description="ArsA HSP20-like" evidence="3">
    <location>
        <begin position="318"/>
        <end position="379"/>
    </location>
</feature>
<evidence type="ECO:0000313" key="5">
    <source>
        <dbReference type="Proteomes" id="UP001500689"/>
    </source>
</evidence>
<dbReference type="Gene3D" id="3.40.50.300">
    <property type="entry name" value="P-loop containing nucleotide triphosphate hydrolases"/>
    <property type="match status" value="1"/>
</dbReference>
<evidence type="ECO:0000256" key="1">
    <source>
        <dbReference type="ARBA" id="ARBA00011040"/>
    </source>
</evidence>
<dbReference type="InterPro" id="IPR025723">
    <property type="entry name" value="ArsA/GET3_ATPase-like"/>
</dbReference>
<dbReference type="Gene3D" id="2.60.40.790">
    <property type="match status" value="1"/>
</dbReference>
<reference evidence="5" key="1">
    <citation type="journal article" date="2019" name="Int. J. Syst. Evol. Microbiol.">
        <title>The Global Catalogue of Microorganisms (GCM) 10K type strain sequencing project: providing services to taxonomists for standard genome sequencing and annotation.</title>
        <authorList>
            <consortium name="The Broad Institute Genomics Platform"/>
            <consortium name="The Broad Institute Genome Sequencing Center for Infectious Disease"/>
            <person name="Wu L."/>
            <person name="Ma J."/>
        </authorList>
    </citation>
    <scope>NUCLEOTIDE SEQUENCE [LARGE SCALE GENOMIC DNA]</scope>
    <source>
        <strain evidence="5">JCM 16898</strain>
    </source>
</reference>
<dbReference type="InterPro" id="IPR027417">
    <property type="entry name" value="P-loop_NTPase"/>
</dbReference>
<dbReference type="EMBL" id="BAAAZN010000002">
    <property type="protein sequence ID" value="GAA3530298.1"/>
    <property type="molecule type" value="Genomic_DNA"/>
</dbReference>
<feature type="domain" description="ArsA/GET3 Anion-transporting ATPase-like" evidence="2">
    <location>
        <begin position="1"/>
        <end position="295"/>
    </location>
</feature>
<dbReference type="SUPFAM" id="SSF52540">
    <property type="entry name" value="P-loop containing nucleoside triphosphate hydrolases"/>
    <property type="match status" value="1"/>
</dbReference>
<comment type="caution">
    <text evidence="4">The sequence shown here is derived from an EMBL/GenBank/DDBJ whole genome shotgun (WGS) entry which is preliminary data.</text>
</comment>
<evidence type="ECO:0000313" key="4">
    <source>
        <dbReference type="EMBL" id="GAA3530298.1"/>
    </source>
</evidence>